<dbReference type="Pfam" id="PF13715">
    <property type="entry name" value="CarbopepD_reg_2"/>
    <property type="match status" value="1"/>
</dbReference>
<keyword evidence="1" id="KW-0732">Signal</keyword>
<dbReference type="EMBL" id="NSKE01000003">
    <property type="protein sequence ID" value="PAU94949.1"/>
    <property type="molecule type" value="Genomic_DNA"/>
</dbReference>
<sequence length="798" mass="90026">MLVTRTFVPVLFFLLFICSSLQAQKTISGTVTDAQTQETLPSANILIKDTYHGTITNSNGNFSLTIPDSLLPATLLIRYIGYETQQLTITKSSSAKQNISLKPSVTEMQEIVVTDEDPGMRIMREVIKRKQQWRKQLKTYRAEAYTRQSLSNDTAIVSISESVSEVFWDKEKGHREVQKSKRQTANIEASANFAGVSYLPNFYDDDIEIAKFELVGITHPDAPDYYDFKLVDQTSLDNQTVYEIKVTPAKKLQPLFEGTAYVLADEYALIEVDLAPNDVVNFPPPIKSFSTSYQQQFNNFGQDFWLPVDVRIGGDIKIKMVGLDFPTIKFKQLSRITNYQVNTSMPDSLYKNGNQFSVDSTTVQSDSLIAQQVNTVPLSSEEEQAYATLDSTATLEKAFKPSGFLAKFIDEEDEDYQSDSGSLNFLDNVPGNFTPNGWYNRVDQAFLGLRYDIDATDWLTLRGQGGYSTGYHKWNYGGGLTIEWLERDWGSATIGGDYRAGTETRYHSHIYNSYYTIIPNLLGNQGYFDYYRSEGVRFFTGWDLPQNLSFEMGVNLQNHTSLPTTTAYDILGKSNNFRPNPPIPEGTLKSIDVTTGYNVDEGYNFGATAQKKVQFTVEHSSMALGSNYEFTRYTGFISWSLPTFYQRRFLANTLDFNIKGGTYSGSLPPQKWGIVDGAIGYTAPYGVMKTIRNRPYQGQQYLSINAEHNFRTIPFELIGLQALTDRNISFIIFGGMAKTWLHNDNFLSQSGYQPKQTRGTHWEVGASFNGVLGLFRIDLATRIDQPAILLNISVARLF</sequence>
<evidence type="ECO:0000256" key="1">
    <source>
        <dbReference type="SAM" id="SignalP"/>
    </source>
</evidence>
<dbReference type="Gene3D" id="2.60.40.1120">
    <property type="entry name" value="Carboxypeptidase-like, regulatory domain"/>
    <property type="match status" value="1"/>
</dbReference>
<evidence type="ECO:0000313" key="2">
    <source>
        <dbReference type="EMBL" id="PAU94949.1"/>
    </source>
</evidence>
<evidence type="ECO:0008006" key="4">
    <source>
        <dbReference type="Google" id="ProtNLM"/>
    </source>
</evidence>
<evidence type="ECO:0000313" key="3">
    <source>
        <dbReference type="Proteomes" id="UP000218831"/>
    </source>
</evidence>
<dbReference type="OrthoDB" id="983143at2"/>
<name>A0A2A2GDK2_9BACT</name>
<dbReference type="AlphaFoldDB" id="A0A2A2GDK2"/>
<organism evidence="2 3">
    <name type="scientific">Fodinibius salipaludis</name>
    <dbReference type="NCBI Taxonomy" id="2032627"/>
    <lineage>
        <taxon>Bacteria</taxon>
        <taxon>Pseudomonadati</taxon>
        <taxon>Balneolota</taxon>
        <taxon>Balneolia</taxon>
        <taxon>Balneolales</taxon>
        <taxon>Balneolaceae</taxon>
        <taxon>Fodinibius</taxon>
    </lineage>
</organism>
<proteinExistence type="predicted"/>
<feature type="signal peptide" evidence="1">
    <location>
        <begin position="1"/>
        <end position="23"/>
    </location>
</feature>
<dbReference type="SUPFAM" id="SSF49464">
    <property type="entry name" value="Carboxypeptidase regulatory domain-like"/>
    <property type="match status" value="1"/>
</dbReference>
<dbReference type="Proteomes" id="UP000218831">
    <property type="component" value="Unassembled WGS sequence"/>
</dbReference>
<gene>
    <name evidence="2" type="ORF">CK503_05635</name>
</gene>
<accession>A0A2A2GDK2</accession>
<protein>
    <recommendedName>
        <fullName evidence="4">Bacterial surface antigen (D15) domain-containing protein</fullName>
    </recommendedName>
</protein>
<comment type="caution">
    <text evidence="2">The sequence shown here is derived from an EMBL/GenBank/DDBJ whole genome shotgun (WGS) entry which is preliminary data.</text>
</comment>
<reference evidence="2 3" key="1">
    <citation type="submission" date="2017-08" db="EMBL/GenBank/DDBJ databases">
        <title>Aliifodinibius alkalisoli sp. nov., isolated from saline alkaline soil.</title>
        <authorList>
            <person name="Liu D."/>
            <person name="Zhang G."/>
        </authorList>
    </citation>
    <scope>NUCLEOTIDE SEQUENCE [LARGE SCALE GENOMIC DNA]</scope>
    <source>
        <strain evidence="2 3">WN023</strain>
    </source>
</reference>
<dbReference type="InterPro" id="IPR008969">
    <property type="entry name" value="CarboxyPept-like_regulatory"/>
</dbReference>
<dbReference type="InterPro" id="IPR043741">
    <property type="entry name" value="DUF5686"/>
</dbReference>
<keyword evidence="3" id="KW-1185">Reference proteome</keyword>
<feature type="chain" id="PRO_5013308139" description="Bacterial surface antigen (D15) domain-containing protein" evidence="1">
    <location>
        <begin position="24"/>
        <end position="798"/>
    </location>
</feature>
<dbReference type="RefSeq" id="WP_095605816.1">
    <property type="nucleotide sequence ID" value="NZ_NSKE01000003.1"/>
</dbReference>
<dbReference type="Pfam" id="PF18939">
    <property type="entry name" value="DUF5686"/>
    <property type="match status" value="1"/>
</dbReference>